<dbReference type="EMBL" id="GGEC01076329">
    <property type="protein sequence ID" value="MBX56813.1"/>
    <property type="molecule type" value="Transcribed_RNA"/>
</dbReference>
<reference evidence="1" key="1">
    <citation type="submission" date="2018-02" db="EMBL/GenBank/DDBJ databases">
        <title>Rhizophora mucronata_Transcriptome.</title>
        <authorList>
            <person name="Meera S.P."/>
            <person name="Sreeshan A."/>
            <person name="Augustine A."/>
        </authorList>
    </citation>
    <scope>NUCLEOTIDE SEQUENCE</scope>
    <source>
        <tissue evidence="1">Leaf</tissue>
    </source>
</reference>
<proteinExistence type="predicted"/>
<protein>
    <submittedName>
        <fullName evidence="1">Uncharacterized protein</fullName>
    </submittedName>
</protein>
<name>A0A2P2PQ16_RHIMU</name>
<dbReference type="AlphaFoldDB" id="A0A2P2PQ16"/>
<accession>A0A2P2PQ16</accession>
<evidence type="ECO:0000313" key="1">
    <source>
        <dbReference type="EMBL" id="MBX56813.1"/>
    </source>
</evidence>
<sequence>MMPHYPSVFCTYSRIVLCNRILWDSFVVTEELFFLLYKYCRLVITFKN</sequence>
<organism evidence="1">
    <name type="scientific">Rhizophora mucronata</name>
    <name type="common">Asiatic mangrove</name>
    <dbReference type="NCBI Taxonomy" id="61149"/>
    <lineage>
        <taxon>Eukaryota</taxon>
        <taxon>Viridiplantae</taxon>
        <taxon>Streptophyta</taxon>
        <taxon>Embryophyta</taxon>
        <taxon>Tracheophyta</taxon>
        <taxon>Spermatophyta</taxon>
        <taxon>Magnoliopsida</taxon>
        <taxon>eudicotyledons</taxon>
        <taxon>Gunneridae</taxon>
        <taxon>Pentapetalae</taxon>
        <taxon>rosids</taxon>
        <taxon>fabids</taxon>
        <taxon>Malpighiales</taxon>
        <taxon>Rhizophoraceae</taxon>
        <taxon>Rhizophora</taxon>
    </lineage>
</organism>